<feature type="binding site" evidence="4">
    <location>
        <position position="130"/>
    </location>
    <ligand>
        <name>substrate</name>
    </ligand>
</feature>
<dbReference type="CDD" id="cd00756">
    <property type="entry name" value="MoaE"/>
    <property type="match status" value="1"/>
</dbReference>
<dbReference type="InterPro" id="IPR028888">
    <property type="entry name" value="MOCS2B_euk"/>
</dbReference>
<evidence type="ECO:0000256" key="1">
    <source>
        <dbReference type="ARBA" id="ARBA00022490"/>
    </source>
</evidence>
<dbReference type="Pfam" id="PF02391">
    <property type="entry name" value="MoaE"/>
    <property type="match status" value="1"/>
</dbReference>
<dbReference type="GO" id="GO:1990140">
    <property type="term" value="C:molybdopterin synthase complex"/>
    <property type="evidence" value="ECO:0007669"/>
    <property type="project" value="UniProtKB-UniRule"/>
</dbReference>
<dbReference type="EC" id="2.8.1.12" evidence="4"/>
<dbReference type="Proteomes" id="UP001179952">
    <property type="component" value="Unassembled WGS sequence"/>
</dbReference>
<comment type="subcellular location">
    <subcellularLocation>
        <location evidence="4">Cytoplasm</location>
    </subcellularLocation>
</comment>
<dbReference type="Gene3D" id="3.90.1170.40">
    <property type="entry name" value="Molybdopterin biosynthesis MoaE subunit"/>
    <property type="match status" value="1"/>
</dbReference>
<dbReference type="InterPro" id="IPR036563">
    <property type="entry name" value="MoaE_sf"/>
</dbReference>
<reference evidence="5" key="2">
    <citation type="submission" date="2023-06" db="EMBL/GenBank/DDBJ databases">
        <authorList>
            <person name="Ma L."/>
            <person name="Liu K.-W."/>
            <person name="Li Z."/>
            <person name="Hsiao Y.-Y."/>
            <person name="Qi Y."/>
            <person name="Fu T."/>
            <person name="Tang G."/>
            <person name="Zhang D."/>
            <person name="Sun W.-H."/>
            <person name="Liu D.-K."/>
            <person name="Li Y."/>
            <person name="Chen G.-Z."/>
            <person name="Liu X.-D."/>
            <person name="Liao X.-Y."/>
            <person name="Jiang Y.-T."/>
            <person name="Yu X."/>
            <person name="Hao Y."/>
            <person name="Huang J."/>
            <person name="Zhao X.-W."/>
            <person name="Ke S."/>
            <person name="Chen Y.-Y."/>
            <person name="Wu W.-L."/>
            <person name="Hsu J.-L."/>
            <person name="Lin Y.-F."/>
            <person name="Huang M.-D."/>
            <person name="Li C.-Y."/>
            <person name="Huang L."/>
            <person name="Wang Z.-W."/>
            <person name="Zhao X."/>
            <person name="Zhong W.-Y."/>
            <person name="Peng D.-H."/>
            <person name="Ahmad S."/>
            <person name="Lan S."/>
            <person name="Zhang J.-S."/>
            <person name="Tsai W.-C."/>
            <person name="Van De Peer Y."/>
            <person name="Liu Z.-J."/>
        </authorList>
    </citation>
    <scope>NUCLEOTIDE SEQUENCE</scope>
    <source>
        <strain evidence="5">SCP</strain>
        <tissue evidence="5">Leaves</tissue>
    </source>
</reference>
<name>A0AAV9B0A3_ACOGR</name>
<comment type="subunit">
    <text evidence="4">Heterotetramer; composed of 2 small (MOCS2A) and 2 large (MOCS2B) subunits.</text>
</comment>
<comment type="caution">
    <text evidence="5">The sequence shown here is derived from an EMBL/GenBank/DDBJ whole genome shotgun (WGS) entry which is preliminary data.</text>
</comment>
<dbReference type="PANTHER" id="PTHR23404">
    <property type="entry name" value="MOLYBDOPTERIN SYNTHASE RELATED"/>
    <property type="match status" value="1"/>
</dbReference>
<comment type="function">
    <text evidence="4">Catalytic subunit of the molybdopterin synthase complex, a complex that catalyzes the conversion of precursor Z into molybdopterin. Acts by mediating the incorporation of 2 sulfur atoms from thiocarboxylated MOCS2A into precursor Z to generate a dithiolene group.</text>
</comment>
<evidence type="ECO:0000313" key="6">
    <source>
        <dbReference type="Proteomes" id="UP001179952"/>
    </source>
</evidence>
<keyword evidence="6" id="KW-1185">Reference proteome</keyword>
<dbReference type="SUPFAM" id="SSF54690">
    <property type="entry name" value="Molybdopterin synthase subunit MoaE"/>
    <property type="match status" value="1"/>
</dbReference>
<keyword evidence="1 4" id="KW-0963">Cytoplasm</keyword>
<reference evidence="5" key="1">
    <citation type="journal article" date="2023" name="Nat. Commun.">
        <title>Diploid and tetraploid genomes of Acorus and the evolution of monocots.</title>
        <authorList>
            <person name="Ma L."/>
            <person name="Liu K.W."/>
            <person name="Li Z."/>
            <person name="Hsiao Y.Y."/>
            <person name="Qi Y."/>
            <person name="Fu T."/>
            <person name="Tang G.D."/>
            <person name="Zhang D."/>
            <person name="Sun W.H."/>
            <person name="Liu D.K."/>
            <person name="Li Y."/>
            <person name="Chen G.Z."/>
            <person name="Liu X.D."/>
            <person name="Liao X.Y."/>
            <person name="Jiang Y.T."/>
            <person name="Yu X."/>
            <person name="Hao Y."/>
            <person name="Huang J."/>
            <person name="Zhao X.W."/>
            <person name="Ke S."/>
            <person name="Chen Y.Y."/>
            <person name="Wu W.L."/>
            <person name="Hsu J.L."/>
            <person name="Lin Y.F."/>
            <person name="Huang M.D."/>
            <person name="Li C.Y."/>
            <person name="Huang L."/>
            <person name="Wang Z.W."/>
            <person name="Zhao X."/>
            <person name="Zhong W.Y."/>
            <person name="Peng D.H."/>
            <person name="Ahmad S."/>
            <person name="Lan S."/>
            <person name="Zhang J.S."/>
            <person name="Tsai W.C."/>
            <person name="Van de Peer Y."/>
            <person name="Liu Z.J."/>
        </authorList>
    </citation>
    <scope>NUCLEOTIDE SEQUENCE</scope>
    <source>
        <strain evidence="5">SCP</strain>
    </source>
</reference>
<evidence type="ECO:0000256" key="4">
    <source>
        <dbReference type="HAMAP-Rule" id="MF_03052"/>
    </source>
</evidence>
<organism evidence="5 6">
    <name type="scientific">Acorus gramineus</name>
    <name type="common">Dwarf sweet flag</name>
    <dbReference type="NCBI Taxonomy" id="55184"/>
    <lineage>
        <taxon>Eukaryota</taxon>
        <taxon>Viridiplantae</taxon>
        <taxon>Streptophyta</taxon>
        <taxon>Embryophyta</taxon>
        <taxon>Tracheophyta</taxon>
        <taxon>Spermatophyta</taxon>
        <taxon>Magnoliopsida</taxon>
        <taxon>Liliopsida</taxon>
        <taxon>Acoraceae</taxon>
        <taxon>Acorus</taxon>
    </lineage>
</organism>
<dbReference type="GO" id="GO:0006777">
    <property type="term" value="P:Mo-molybdopterin cofactor biosynthetic process"/>
    <property type="evidence" value="ECO:0007669"/>
    <property type="project" value="UniProtKB-UniRule"/>
</dbReference>
<comment type="pathway">
    <text evidence="4">Cofactor biosynthesis; molybdopterin biosynthesis.</text>
</comment>
<protein>
    <recommendedName>
        <fullName evidence="4">Molybdopterin synthase catalytic subunit</fullName>
        <ecNumber evidence="4">2.8.1.12</ecNumber>
    </recommendedName>
    <alternativeName>
        <fullName evidence="4">Molybdenum cofactor synthesis protein 2 large subunit</fullName>
    </alternativeName>
    <alternativeName>
        <fullName evidence="4">Molybdenum cofactor synthesis protein 2B</fullName>
        <shortName evidence="4">MOCS2B</shortName>
    </alternativeName>
</protein>
<dbReference type="AlphaFoldDB" id="A0AAV9B0A3"/>
<dbReference type="FunFam" id="3.90.1170.40:FF:000002">
    <property type="entry name" value="Molybdopterin synthase catalytic subunit"/>
    <property type="match status" value="1"/>
</dbReference>
<evidence type="ECO:0000256" key="2">
    <source>
        <dbReference type="ARBA" id="ARBA00022679"/>
    </source>
</evidence>
<keyword evidence="3 4" id="KW-0501">Molybdenum cofactor biosynthesis</keyword>
<dbReference type="HAMAP" id="MF_03052">
    <property type="entry name" value="MOC2B"/>
    <property type="match status" value="1"/>
</dbReference>
<dbReference type="GO" id="GO:0030366">
    <property type="term" value="F:molybdopterin synthase activity"/>
    <property type="evidence" value="ECO:0007669"/>
    <property type="project" value="UniProtKB-UniRule"/>
</dbReference>
<sequence>MMAEGGGGGGEEKTLVEILEESIPIDLNKYVNYVRSPSAGAIATFEGTTRDTFEGRKVVELRYEAYVGMAERKLRSICGEARGRWEVEAVAAAHRVGTVGVGEASVFVAVAAVHRAEAMEACRFVIDEIKASVPIWKKEVYEDGEVWKENKEFFEGGGGGCCGKKERVEAHVSGG</sequence>
<feature type="binding site" evidence="4">
    <location>
        <begin position="114"/>
        <end position="115"/>
    </location>
    <ligand>
        <name>substrate</name>
    </ligand>
</feature>
<proteinExistence type="inferred from homology"/>
<dbReference type="EMBL" id="JAUJYN010000006">
    <property type="protein sequence ID" value="KAK1269674.1"/>
    <property type="molecule type" value="Genomic_DNA"/>
</dbReference>
<comment type="catalytic activity">
    <reaction evidence="4">
        <text>2 [molybdopterin-synthase sulfur-carrier protein]-C-terminal-Gly-aminoethanethioate + cyclic pyranopterin phosphate + H2O = molybdopterin + 2 [molybdopterin-synthase sulfur-carrier protein]-C-terminal Gly-Gly + 2 H(+)</text>
        <dbReference type="Rhea" id="RHEA:26333"/>
        <dbReference type="Rhea" id="RHEA-COMP:12202"/>
        <dbReference type="Rhea" id="RHEA-COMP:19907"/>
        <dbReference type="ChEBI" id="CHEBI:15377"/>
        <dbReference type="ChEBI" id="CHEBI:15378"/>
        <dbReference type="ChEBI" id="CHEBI:58698"/>
        <dbReference type="ChEBI" id="CHEBI:59648"/>
        <dbReference type="ChEBI" id="CHEBI:90778"/>
        <dbReference type="ChEBI" id="CHEBI:232372"/>
        <dbReference type="EC" id="2.8.1.12"/>
    </reaction>
</comment>
<comment type="similarity">
    <text evidence="4">Belongs to the MoaE family. MOCS2B subfamily.</text>
</comment>
<gene>
    <name evidence="5" type="ORF">QJS04_geneDACA014010</name>
</gene>
<evidence type="ECO:0000256" key="3">
    <source>
        <dbReference type="ARBA" id="ARBA00023150"/>
    </source>
</evidence>
<feature type="binding site" evidence="4">
    <location>
        <begin position="137"/>
        <end position="139"/>
    </location>
    <ligand>
        <name>substrate</name>
    </ligand>
</feature>
<dbReference type="InterPro" id="IPR003448">
    <property type="entry name" value="Mopterin_biosynth_MoaE"/>
</dbReference>
<accession>A0AAV9B0A3</accession>
<keyword evidence="2 4" id="KW-0808">Transferase</keyword>
<evidence type="ECO:0000313" key="5">
    <source>
        <dbReference type="EMBL" id="KAK1269674.1"/>
    </source>
</evidence>